<comment type="similarity">
    <text evidence="1 2">Belongs to the iron/ascorbate-dependent oxidoreductase family.</text>
</comment>
<gene>
    <name evidence="4" type="ORF">NKR23_g10859</name>
</gene>
<name>A0AA38RDG4_9PEZI</name>
<comment type="caution">
    <text evidence="4">The sequence shown here is derived from an EMBL/GenBank/DDBJ whole genome shotgun (WGS) entry which is preliminary data.</text>
</comment>
<dbReference type="Gene3D" id="2.60.120.330">
    <property type="entry name" value="B-lactam Antibiotic, Isopenicillin N Synthase, Chain"/>
    <property type="match status" value="1"/>
</dbReference>
<proteinExistence type="inferred from homology"/>
<evidence type="ECO:0000259" key="3">
    <source>
        <dbReference type="PROSITE" id="PS51471"/>
    </source>
</evidence>
<protein>
    <submittedName>
        <fullName evidence="4">Isopenicillin N synthase</fullName>
    </submittedName>
</protein>
<feature type="domain" description="Fe2OG dioxygenase" evidence="3">
    <location>
        <begin position="185"/>
        <end position="303"/>
    </location>
</feature>
<organism evidence="4 5">
    <name type="scientific">Pleurostoma richardsiae</name>
    <dbReference type="NCBI Taxonomy" id="41990"/>
    <lineage>
        <taxon>Eukaryota</taxon>
        <taxon>Fungi</taxon>
        <taxon>Dikarya</taxon>
        <taxon>Ascomycota</taxon>
        <taxon>Pezizomycotina</taxon>
        <taxon>Sordariomycetes</taxon>
        <taxon>Sordariomycetidae</taxon>
        <taxon>Calosphaeriales</taxon>
        <taxon>Pleurostomataceae</taxon>
        <taxon>Pleurostoma</taxon>
    </lineage>
</organism>
<dbReference type="AlphaFoldDB" id="A0AA38RDG4"/>
<evidence type="ECO:0000313" key="4">
    <source>
        <dbReference type="EMBL" id="KAJ9133291.1"/>
    </source>
</evidence>
<dbReference type="Pfam" id="PF03171">
    <property type="entry name" value="2OG-FeII_Oxy"/>
    <property type="match status" value="1"/>
</dbReference>
<dbReference type="InterPro" id="IPR005123">
    <property type="entry name" value="Oxoglu/Fe-dep_dioxygenase_dom"/>
</dbReference>
<dbReference type="InterPro" id="IPR027443">
    <property type="entry name" value="IPNS-like_sf"/>
</dbReference>
<dbReference type="EMBL" id="JANBVO010000051">
    <property type="protein sequence ID" value="KAJ9133291.1"/>
    <property type="molecule type" value="Genomic_DNA"/>
</dbReference>
<dbReference type="FunFam" id="2.60.120.330:FF:000030">
    <property type="entry name" value="Thymine dioxygenase"/>
    <property type="match status" value="1"/>
</dbReference>
<dbReference type="InterPro" id="IPR050231">
    <property type="entry name" value="Iron_ascorbate_oxido_reductase"/>
</dbReference>
<sequence>MSGSSAIPVIDFSAWLTGTPEEKRKVAQKLAEACRRVGFVYVVNHGVADELLDEAFGWSKKLFDLPEEKKMLAPHPPGPNVHRGYSWPGLEKVSQYVHKEGEDSDAEDEELRKVQDFKESYEIGSEDCDKQPNVWLPDDVLPGFRSFMTGFYWECFKSARELLRAVAVGIGLEDEDYLLRFHSGHNNQLRLLHYPPVETEKLSSNALARMPAHSDWGSVTMLFQDDCGGLQVEDPNRPGTFVDATPMKRALVMNVGDLLMRWSNDYLKSTLHRVTLPPLQETQPAGAKAMTRARYSIPYFVSPDPSAVIECLPACATEKNPAKYPPVLQEDYRSMRAKLQYTDKTSAPIAVA</sequence>
<accession>A0AA38RDG4</accession>
<dbReference type="InterPro" id="IPR026992">
    <property type="entry name" value="DIOX_N"/>
</dbReference>
<dbReference type="Pfam" id="PF14226">
    <property type="entry name" value="DIOX_N"/>
    <property type="match status" value="1"/>
</dbReference>
<dbReference type="GO" id="GO:0046872">
    <property type="term" value="F:metal ion binding"/>
    <property type="evidence" value="ECO:0007669"/>
    <property type="project" value="UniProtKB-KW"/>
</dbReference>
<dbReference type="GO" id="GO:0016491">
    <property type="term" value="F:oxidoreductase activity"/>
    <property type="evidence" value="ECO:0007669"/>
    <property type="project" value="UniProtKB-KW"/>
</dbReference>
<dbReference type="PANTHER" id="PTHR47990">
    <property type="entry name" value="2-OXOGLUTARATE (2OG) AND FE(II)-DEPENDENT OXYGENASE SUPERFAMILY PROTEIN-RELATED"/>
    <property type="match status" value="1"/>
</dbReference>
<evidence type="ECO:0000256" key="1">
    <source>
        <dbReference type="ARBA" id="ARBA00008056"/>
    </source>
</evidence>
<keyword evidence="2" id="KW-0479">Metal-binding</keyword>
<reference evidence="4" key="1">
    <citation type="submission" date="2022-07" db="EMBL/GenBank/DDBJ databases">
        <title>Fungi with potential for degradation of polypropylene.</title>
        <authorList>
            <person name="Gostincar C."/>
        </authorList>
    </citation>
    <scope>NUCLEOTIDE SEQUENCE</scope>
    <source>
        <strain evidence="4">EXF-13308</strain>
    </source>
</reference>
<dbReference type="InterPro" id="IPR044861">
    <property type="entry name" value="IPNS-like_FE2OG_OXY"/>
</dbReference>
<evidence type="ECO:0000313" key="5">
    <source>
        <dbReference type="Proteomes" id="UP001174694"/>
    </source>
</evidence>
<dbReference type="GO" id="GO:0044283">
    <property type="term" value="P:small molecule biosynthetic process"/>
    <property type="evidence" value="ECO:0007669"/>
    <property type="project" value="UniProtKB-ARBA"/>
</dbReference>
<dbReference type="PROSITE" id="PS51471">
    <property type="entry name" value="FE2OG_OXY"/>
    <property type="match status" value="1"/>
</dbReference>
<keyword evidence="2" id="KW-0560">Oxidoreductase</keyword>
<dbReference type="Proteomes" id="UP001174694">
    <property type="component" value="Unassembled WGS sequence"/>
</dbReference>
<dbReference type="SUPFAM" id="SSF51197">
    <property type="entry name" value="Clavaminate synthase-like"/>
    <property type="match status" value="1"/>
</dbReference>
<keyword evidence="5" id="KW-1185">Reference proteome</keyword>
<dbReference type="PRINTS" id="PR00682">
    <property type="entry name" value="IPNSYNTHASE"/>
</dbReference>
<evidence type="ECO:0000256" key="2">
    <source>
        <dbReference type="RuleBase" id="RU003682"/>
    </source>
</evidence>
<keyword evidence="2" id="KW-0408">Iron</keyword>